<keyword evidence="2" id="KW-1185">Reference proteome</keyword>
<accession>A0ACD4ZWR6</accession>
<protein>
    <submittedName>
        <fullName evidence="1">Uncharacterized protein</fullName>
    </submittedName>
</protein>
<dbReference type="Proteomes" id="UP001348369">
    <property type="component" value="Chromosome"/>
</dbReference>
<evidence type="ECO:0000313" key="2">
    <source>
        <dbReference type="Proteomes" id="UP001348369"/>
    </source>
</evidence>
<evidence type="ECO:0000313" key="1">
    <source>
        <dbReference type="EMBL" id="WSC02936.1"/>
    </source>
</evidence>
<name>A0ACD4ZWR6_9ACTN</name>
<dbReference type="EMBL" id="CP109109">
    <property type="protein sequence ID" value="WSC02936.1"/>
    <property type="molecule type" value="Genomic_DNA"/>
</dbReference>
<organism evidence="1 2">
    <name type="scientific">Streptomyces scopuliridis</name>
    <dbReference type="NCBI Taxonomy" id="452529"/>
    <lineage>
        <taxon>Bacteria</taxon>
        <taxon>Bacillati</taxon>
        <taxon>Actinomycetota</taxon>
        <taxon>Actinomycetes</taxon>
        <taxon>Kitasatosporales</taxon>
        <taxon>Streptomycetaceae</taxon>
        <taxon>Streptomyces</taxon>
    </lineage>
</organism>
<reference evidence="1" key="1">
    <citation type="submission" date="2022-10" db="EMBL/GenBank/DDBJ databases">
        <title>The complete genomes of actinobacterial strains from the NBC collection.</title>
        <authorList>
            <person name="Joergensen T.S."/>
            <person name="Alvarez Arevalo M."/>
            <person name="Sterndorff E.B."/>
            <person name="Faurdal D."/>
            <person name="Vuksanovic O."/>
            <person name="Mourched A.-S."/>
            <person name="Charusanti P."/>
            <person name="Shaw S."/>
            <person name="Blin K."/>
            <person name="Weber T."/>
        </authorList>
    </citation>
    <scope>NUCLEOTIDE SEQUENCE</scope>
    <source>
        <strain evidence="1">NBC 01771</strain>
    </source>
</reference>
<proteinExistence type="predicted"/>
<sequence length="125" mass="13965">MPYRSSTPGTLGGHRRGKLYGRLDCPSALRAIARGHYLRYRVFFADEATAIAAGYRPCAVCLPAQYQRWKATPEESQESSTSSRLGAVHVRHRMGCARARGAASASARYGPLAHRRARRRRRHGR</sequence>
<gene>
    <name evidence="1" type="ORF">OG835_05895</name>
</gene>